<dbReference type="EMBL" id="JBHFFA010000001">
    <property type="protein sequence ID" value="KAL2649728.1"/>
    <property type="molecule type" value="Genomic_DNA"/>
</dbReference>
<comment type="caution">
    <text evidence="7">The sequence shown here is derived from an EMBL/GenBank/DDBJ whole genome shotgun (WGS) entry which is preliminary data.</text>
</comment>
<dbReference type="InterPro" id="IPR052374">
    <property type="entry name" value="SERAC1"/>
</dbReference>
<dbReference type="GO" id="GO:0016020">
    <property type="term" value="C:membrane"/>
    <property type="evidence" value="ECO:0007669"/>
    <property type="project" value="UniProtKB-SubCell"/>
</dbReference>
<keyword evidence="6" id="KW-0472">Membrane</keyword>
<name>A0ABD1ZEE6_9MARC</name>
<dbReference type="GO" id="GO:0005739">
    <property type="term" value="C:mitochondrion"/>
    <property type="evidence" value="ECO:0007669"/>
    <property type="project" value="UniProtKB-SubCell"/>
</dbReference>
<proteinExistence type="predicted"/>
<dbReference type="GO" id="GO:0005783">
    <property type="term" value="C:endoplasmic reticulum"/>
    <property type="evidence" value="ECO:0007669"/>
    <property type="project" value="UniProtKB-SubCell"/>
</dbReference>
<evidence type="ECO:0000256" key="1">
    <source>
        <dbReference type="ARBA" id="ARBA00004173"/>
    </source>
</evidence>
<keyword evidence="8" id="KW-1185">Reference proteome</keyword>
<organism evidence="7 8">
    <name type="scientific">Riccia fluitans</name>
    <dbReference type="NCBI Taxonomy" id="41844"/>
    <lineage>
        <taxon>Eukaryota</taxon>
        <taxon>Viridiplantae</taxon>
        <taxon>Streptophyta</taxon>
        <taxon>Embryophyta</taxon>
        <taxon>Marchantiophyta</taxon>
        <taxon>Marchantiopsida</taxon>
        <taxon>Marchantiidae</taxon>
        <taxon>Marchantiales</taxon>
        <taxon>Ricciaceae</taxon>
        <taxon>Riccia</taxon>
    </lineage>
</organism>
<sequence length="266" mass="30848">MKKSVESAEKTYYARNNPTGELRRPVIHEPPPILSPGVRPSEDKIVKFSDSIFILHVPEHPHTAKIDLFFFHGCELDGAYDENSYISTWKSLNPPEEIWPQRWIPEDYSLARIITVSYDGSLSKSDTKGRMDPYLIAENLVQEIICFRNDADYDQVSDRPMVLVWHGVGGLIIKQLCVFAEERRRNPEEGPRMIRFLHSIRGIFFYSTPHHGIPQSPRVQQSSLQEAQLTRLIHIEEPDACRLERSFDQLKRQESNQWTTYKLGVT</sequence>
<comment type="subcellular location">
    <subcellularLocation>
        <location evidence="2">Endoplasmic reticulum</location>
    </subcellularLocation>
    <subcellularLocation>
        <location evidence="3">Membrane</location>
    </subcellularLocation>
    <subcellularLocation>
        <location evidence="1">Mitochondrion</location>
    </subcellularLocation>
</comment>
<dbReference type="AlphaFoldDB" id="A0ABD1ZEE6"/>
<dbReference type="PANTHER" id="PTHR48182">
    <property type="entry name" value="PROTEIN SERAC1"/>
    <property type="match status" value="1"/>
</dbReference>
<keyword evidence="4" id="KW-0256">Endoplasmic reticulum</keyword>
<reference evidence="7 8" key="1">
    <citation type="submission" date="2024-09" db="EMBL/GenBank/DDBJ databases">
        <title>Chromosome-scale assembly of Riccia fluitans.</title>
        <authorList>
            <person name="Paukszto L."/>
            <person name="Sawicki J."/>
            <person name="Karawczyk K."/>
            <person name="Piernik-Szablinska J."/>
            <person name="Szczecinska M."/>
            <person name="Mazdziarz M."/>
        </authorList>
    </citation>
    <scope>NUCLEOTIDE SEQUENCE [LARGE SCALE GENOMIC DNA]</scope>
    <source>
        <strain evidence="7">Rf_01</strain>
        <tissue evidence="7">Aerial parts of the thallus</tissue>
    </source>
</reference>
<dbReference type="Proteomes" id="UP001605036">
    <property type="component" value="Unassembled WGS sequence"/>
</dbReference>
<evidence type="ECO:0000313" key="7">
    <source>
        <dbReference type="EMBL" id="KAL2649728.1"/>
    </source>
</evidence>
<keyword evidence="5" id="KW-0496">Mitochondrion</keyword>
<protein>
    <submittedName>
        <fullName evidence="7">Uncharacterized protein</fullName>
    </submittedName>
</protein>
<evidence type="ECO:0000256" key="3">
    <source>
        <dbReference type="ARBA" id="ARBA00004370"/>
    </source>
</evidence>
<gene>
    <name evidence="7" type="ORF">R1flu_017856</name>
</gene>
<evidence type="ECO:0000256" key="5">
    <source>
        <dbReference type="ARBA" id="ARBA00023128"/>
    </source>
</evidence>
<evidence type="ECO:0000313" key="8">
    <source>
        <dbReference type="Proteomes" id="UP001605036"/>
    </source>
</evidence>
<accession>A0ABD1ZEE6</accession>
<evidence type="ECO:0000256" key="2">
    <source>
        <dbReference type="ARBA" id="ARBA00004240"/>
    </source>
</evidence>
<dbReference type="PANTHER" id="PTHR48182:SF2">
    <property type="entry name" value="PROTEIN SERAC1"/>
    <property type="match status" value="1"/>
</dbReference>
<evidence type="ECO:0000256" key="6">
    <source>
        <dbReference type="ARBA" id="ARBA00023136"/>
    </source>
</evidence>
<evidence type="ECO:0000256" key="4">
    <source>
        <dbReference type="ARBA" id="ARBA00022824"/>
    </source>
</evidence>